<feature type="compositionally biased region" description="Basic residues" evidence="1">
    <location>
        <begin position="111"/>
        <end position="121"/>
    </location>
</feature>
<organism evidence="2 3">
    <name type="scientific">Seminavis robusta</name>
    <dbReference type="NCBI Taxonomy" id="568900"/>
    <lineage>
        <taxon>Eukaryota</taxon>
        <taxon>Sar</taxon>
        <taxon>Stramenopiles</taxon>
        <taxon>Ochrophyta</taxon>
        <taxon>Bacillariophyta</taxon>
        <taxon>Bacillariophyceae</taxon>
        <taxon>Bacillariophycidae</taxon>
        <taxon>Naviculales</taxon>
        <taxon>Naviculaceae</taxon>
        <taxon>Seminavis</taxon>
    </lineage>
</organism>
<feature type="compositionally biased region" description="Basic and acidic residues" evidence="1">
    <location>
        <begin position="99"/>
        <end position="110"/>
    </location>
</feature>
<evidence type="ECO:0000256" key="1">
    <source>
        <dbReference type="SAM" id="MobiDB-lite"/>
    </source>
</evidence>
<evidence type="ECO:0000313" key="2">
    <source>
        <dbReference type="EMBL" id="CAB9521548.1"/>
    </source>
</evidence>
<gene>
    <name evidence="2" type="ORF">SEMRO_1206_G252400.1</name>
</gene>
<dbReference type="EMBL" id="CAICTM010001204">
    <property type="protein sequence ID" value="CAB9521548.1"/>
    <property type="molecule type" value="Genomic_DNA"/>
</dbReference>
<evidence type="ECO:0000313" key="3">
    <source>
        <dbReference type="Proteomes" id="UP001153069"/>
    </source>
</evidence>
<accession>A0A9N8HSW3</accession>
<feature type="region of interest" description="Disordered" evidence="1">
    <location>
        <begin position="175"/>
        <end position="220"/>
    </location>
</feature>
<protein>
    <submittedName>
        <fullName evidence="2">Uncharacterized protein</fullName>
    </submittedName>
</protein>
<feature type="compositionally biased region" description="Low complexity" evidence="1">
    <location>
        <begin position="210"/>
        <end position="220"/>
    </location>
</feature>
<comment type="caution">
    <text evidence="2">The sequence shown here is derived from an EMBL/GenBank/DDBJ whole genome shotgun (WGS) entry which is preliminary data.</text>
</comment>
<feature type="compositionally biased region" description="Low complexity" evidence="1">
    <location>
        <begin position="177"/>
        <end position="195"/>
    </location>
</feature>
<proteinExistence type="predicted"/>
<name>A0A9N8HSW3_9STRA</name>
<reference evidence="2" key="1">
    <citation type="submission" date="2020-06" db="EMBL/GenBank/DDBJ databases">
        <authorList>
            <consortium name="Plant Systems Biology data submission"/>
        </authorList>
    </citation>
    <scope>NUCLEOTIDE SEQUENCE</scope>
    <source>
        <strain evidence="2">D6</strain>
    </source>
</reference>
<feature type="compositionally biased region" description="Polar residues" evidence="1">
    <location>
        <begin position="78"/>
        <end position="94"/>
    </location>
</feature>
<feature type="compositionally biased region" description="Basic residues" evidence="1">
    <location>
        <begin position="51"/>
        <end position="63"/>
    </location>
</feature>
<feature type="compositionally biased region" description="Basic and acidic residues" evidence="1">
    <location>
        <begin position="137"/>
        <end position="148"/>
    </location>
</feature>
<feature type="region of interest" description="Disordered" evidence="1">
    <location>
        <begin position="48"/>
        <end position="161"/>
    </location>
</feature>
<keyword evidence="3" id="KW-1185">Reference proteome</keyword>
<feature type="region of interest" description="Disordered" evidence="1">
    <location>
        <begin position="337"/>
        <end position="356"/>
    </location>
</feature>
<sequence length="356" mass="38009">MPVSTRLQKKRLEAMNRRSLRRYSRQSQITSDRFTDPLNLCSVIHELPSKTPRKKKSNKLKRAKIGDTPMAKVMESLSLETKSPTPHTKSNRSTMAGAKESKAKADDKSSAKKCVRTKKMKRTAERQITKEEDEDRHEDLRNEEKQEAKIGGSFAEADPSTNELKTRVFVKAVRPKPSNAGASTAATAPTALASPLRKASDKSDSGKPIGSATASAGFGFKFGSTSSGVLGGAASFKECQEPVSLSNGYVFGGVFVSSAASKESHKPDSAGFDCKFGSSSSGGFVSSAASKESHKPDSAGFDFKFGSSSGGFVSSAASKESHKPDSAGFDFKFGSSSGGFVSSQPPGKPQARFRWF</sequence>
<dbReference type="Proteomes" id="UP001153069">
    <property type="component" value="Unassembled WGS sequence"/>
</dbReference>
<dbReference type="AlphaFoldDB" id="A0A9N8HSW3"/>
<feature type="region of interest" description="Disordered" evidence="1">
    <location>
        <begin position="1"/>
        <end position="28"/>
    </location>
</feature>